<proteinExistence type="predicted"/>
<dbReference type="Pfam" id="PF01521">
    <property type="entry name" value="Fe-S_biosyn"/>
    <property type="match status" value="1"/>
</dbReference>
<dbReference type="PROSITE" id="PS01152">
    <property type="entry name" value="HESB"/>
    <property type="match status" value="1"/>
</dbReference>
<dbReference type="PANTHER" id="PTHR43011">
    <property type="entry name" value="IRON-SULFUR CLUSTER ASSEMBLY 2 HOMOLOG, MITOCHONDRIAL"/>
    <property type="match status" value="1"/>
</dbReference>
<dbReference type="SUPFAM" id="SSF89360">
    <property type="entry name" value="HesB-like domain"/>
    <property type="match status" value="1"/>
</dbReference>
<dbReference type="InterPro" id="IPR000361">
    <property type="entry name" value="ATAP_core_dom"/>
</dbReference>
<gene>
    <name evidence="3" type="ORF">DB31_2739</name>
</gene>
<dbReference type="EMBL" id="JMCB01000018">
    <property type="protein sequence ID" value="KFE63146.1"/>
    <property type="molecule type" value="Genomic_DNA"/>
</dbReference>
<feature type="domain" description="Core" evidence="2">
    <location>
        <begin position="25"/>
        <end position="125"/>
    </location>
</feature>
<dbReference type="GO" id="GO:0005506">
    <property type="term" value="F:iron ion binding"/>
    <property type="evidence" value="ECO:0007669"/>
    <property type="project" value="TreeGrafter"/>
</dbReference>
<keyword evidence="4" id="KW-1185">Reference proteome</keyword>
<dbReference type="InterPro" id="IPR016092">
    <property type="entry name" value="ATAP"/>
</dbReference>
<feature type="region of interest" description="Disordered" evidence="1">
    <location>
        <begin position="1"/>
        <end position="22"/>
    </location>
</feature>
<evidence type="ECO:0000313" key="3">
    <source>
        <dbReference type="EMBL" id="KFE63146.1"/>
    </source>
</evidence>
<dbReference type="PATRIC" id="fig|394096.3.peg.7070"/>
<dbReference type="GO" id="GO:0051539">
    <property type="term" value="F:4 iron, 4 sulfur cluster binding"/>
    <property type="evidence" value="ECO:0007669"/>
    <property type="project" value="TreeGrafter"/>
</dbReference>
<evidence type="ECO:0000256" key="1">
    <source>
        <dbReference type="SAM" id="MobiDB-lite"/>
    </source>
</evidence>
<dbReference type="NCBIfam" id="TIGR00049">
    <property type="entry name" value="iron-sulfur cluster assembly accessory protein"/>
    <property type="match status" value="1"/>
</dbReference>
<protein>
    <submittedName>
        <fullName evidence="3">Putative iron binding protein from the HesB_IscA_SufA family protein</fullName>
    </submittedName>
</protein>
<dbReference type="AlphaFoldDB" id="A0A085W633"/>
<dbReference type="GO" id="GO:0016226">
    <property type="term" value="P:iron-sulfur cluster assembly"/>
    <property type="evidence" value="ECO:0007669"/>
    <property type="project" value="InterPro"/>
</dbReference>
<dbReference type="PANTHER" id="PTHR43011:SF1">
    <property type="entry name" value="IRON-SULFUR CLUSTER ASSEMBLY 2 HOMOLOG, MITOCHONDRIAL"/>
    <property type="match status" value="1"/>
</dbReference>
<dbReference type="Proteomes" id="UP000028725">
    <property type="component" value="Unassembled WGS sequence"/>
</dbReference>
<name>A0A085W633_9BACT</name>
<organism evidence="3 4">
    <name type="scientific">Hyalangium minutum</name>
    <dbReference type="NCBI Taxonomy" id="394096"/>
    <lineage>
        <taxon>Bacteria</taxon>
        <taxon>Pseudomonadati</taxon>
        <taxon>Myxococcota</taxon>
        <taxon>Myxococcia</taxon>
        <taxon>Myxococcales</taxon>
        <taxon>Cystobacterineae</taxon>
        <taxon>Archangiaceae</taxon>
        <taxon>Hyalangium</taxon>
    </lineage>
</organism>
<accession>A0A085W633</accession>
<dbReference type="RefSeq" id="WP_044196100.1">
    <property type="nucleotide sequence ID" value="NZ_JMCB01000018.1"/>
</dbReference>
<evidence type="ECO:0000259" key="2">
    <source>
        <dbReference type="Pfam" id="PF01521"/>
    </source>
</evidence>
<reference evidence="3 4" key="1">
    <citation type="submission" date="2014-04" db="EMBL/GenBank/DDBJ databases">
        <title>Genome assembly of Hyalangium minutum DSM 14724.</title>
        <authorList>
            <person name="Sharma G."/>
            <person name="Subramanian S."/>
        </authorList>
    </citation>
    <scope>NUCLEOTIDE SEQUENCE [LARGE SCALE GENOMIC DNA]</scope>
    <source>
        <strain evidence="3 4">DSM 14724</strain>
    </source>
</reference>
<dbReference type="STRING" id="394096.DB31_2739"/>
<dbReference type="InterPro" id="IPR035903">
    <property type="entry name" value="HesB-like_dom_sf"/>
</dbReference>
<dbReference type="GO" id="GO:0051537">
    <property type="term" value="F:2 iron, 2 sulfur cluster binding"/>
    <property type="evidence" value="ECO:0007669"/>
    <property type="project" value="TreeGrafter"/>
</dbReference>
<comment type="caution">
    <text evidence="3">The sequence shown here is derived from an EMBL/GenBank/DDBJ whole genome shotgun (WGS) entry which is preliminary data.</text>
</comment>
<feature type="compositionally biased region" description="Low complexity" evidence="1">
    <location>
        <begin position="1"/>
        <end position="18"/>
    </location>
</feature>
<evidence type="ECO:0000313" key="4">
    <source>
        <dbReference type="Proteomes" id="UP000028725"/>
    </source>
</evidence>
<sequence>MDTTTTTQTPATTAPATQSNPMAPVQLTPAAITQVKEVIKAQGFEGYFFSIRVVPAGCSGLGYDLNLVKEAKPNDHVWEQDGVRITTDALSSKYLLGTSVDFVSSVTGAGFKFENPNAKSSCGCGTSFTT</sequence>
<dbReference type="OrthoDB" id="9801228at2"/>
<dbReference type="InterPro" id="IPR017870">
    <property type="entry name" value="FeS_cluster_insertion_CS"/>
</dbReference>
<dbReference type="Gene3D" id="2.60.300.12">
    <property type="entry name" value="HesB-like domain"/>
    <property type="match status" value="1"/>
</dbReference>